<protein>
    <submittedName>
        <fullName evidence="3">Uncharacterized protein</fullName>
    </submittedName>
</protein>
<evidence type="ECO:0000313" key="3">
    <source>
        <dbReference type="EMBL" id="KIG15232.1"/>
    </source>
</evidence>
<feature type="signal peptide" evidence="2">
    <location>
        <begin position="1"/>
        <end position="17"/>
    </location>
</feature>
<feature type="region of interest" description="Disordered" evidence="1">
    <location>
        <begin position="309"/>
        <end position="358"/>
    </location>
</feature>
<feature type="chain" id="PRO_5002147630" evidence="2">
    <location>
        <begin position="18"/>
        <end position="386"/>
    </location>
</feature>
<reference evidence="3 4" key="1">
    <citation type="submission" date="2014-12" db="EMBL/GenBank/DDBJ databases">
        <title>Genome assembly of Enhygromyxa salina DSM 15201.</title>
        <authorList>
            <person name="Sharma G."/>
            <person name="Subramanian S."/>
        </authorList>
    </citation>
    <scope>NUCLEOTIDE SEQUENCE [LARGE SCALE GENOMIC DNA]</scope>
    <source>
        <strain evidence="3 4">DSM 15201</strain>
    </source>
</reference>
<keyword evidence="2" id="KW-0732">Signal</keyword>
<evidence type="ECO:0000256" key="1">
    <source>
        <dbReference type="SAM" id="MobiDB-lite"/>
    </source>
</evidence>
<sequence>MVPALLLGVFALTPASAAASRVVFVNTEPVTIEAGTNDPAADSVSVNGYTQTDFDGWVGATDEQKQDLLALLKDVSVPFDIIYTLERPAMGPYDMVVFGSAEDHMSSFGGTCSVQVGLSDCGDASGVSIAFAYWGCLTMDLHLDTERVAFHTLGALGYGWGLENIAGNGQVMSSWSNSALKFGEACANINGGSSCAHEGCEMGQQNSSADLIANLGARVDDGPPEIVVIEPQPGADVTSPFDVVVEVNDGFGGITAQLEVVGLGAPPVVDAEYPYRWNSLDLGAGPSALTLLVTATDADGNEVSTEIPVCLGGGCPEPGDGDGDTGDGDGDGDGDTGDGDGGETGGGDTAAADAGDGKGCAVEQRGVGFGGLLLVGLVGLVRRRRG</sequence>
<organism evidence="3 4">
    <name type="scientific">Enhygromyxa salina</name>
    <dbReference type="NCBI Taxonomy" id="215803"/>
    <lineage>
        <taxon>Bacteria</taxon>
        <taxon>Pseudomonadati</taxon>
        <taxon>Myxococcota</taxon>
        <taxon>Polyangia</taxon>
        <taxon>Nannocystales</taxon>
        <taxon>Nannocystaceae</taxon>
        <taxon>Enhygromyxa</taxon>
    </lineage>
</organism>
<accession>A0A0C2D5E0</accession>
<proteinExistence type="predicted"/>
<comment type="caution">
    <text evidence="3">The sequence shown here is derived from an EMBL/GenBank/DDBJ whole genome shotgun (WGS) entry which is preliminary data.</text>
</comment>
<dbReference type="RefSeq" id="WP_146660013.1">
    <property type="nucleotide sequence ID" value="NZ_JMCC02000058.1"/>
</dbReference>
<feature type="compositionally biased region" description="Acidic residues" evidence="1">
    <location>
        <begin position="319"/>
        <end position="341"/>
    </location>
</feature>
<dbReference type="EMBL" id="JMCC02000058">
    <property type="protein sequence ID" value="KIG15232.1"/>
    <property type="molecule type" value="Genomic_DNA"/>
</dbReference>
<dbReference type="Proteomes" id="UP000031599">
    <property type="component" value="Unassembled WGS sequence"/>
</dbReference>
<name>A0A0C2D5E0_9BACT</name>
<evidence type="ECO:0000256" key="2">
    <source>
        <dbReference type="SAM" id="SignalP"/>
    </source>
</evidence>
<dbReference type="AlphaFoldDB" id="A0A0C2D5E0"/>
<evidence type="ECO:0000313" key="4">
    <source>
        <dbReference type="Proteomes" id="UP000031599"/>
    </source>
</evidence>
<gene>
    <name evidence="3" type="ORF">DB30_05776</name>
</gene>